<keyword evidence="2" id="KW-1185">Reference proteome</keyword>
<evidence type="ECO:0000313" key="2">
    <source>
        <dbReference type="Proteomes" id="UP001519460"/>
    </source>
</evidence>
<dbReference type="EMBL" id="JACVVK020000010">
    <property type="protein sequence ID" value="KAK7505456.1"/>
    <property type="molecule type" value="Genomic_DNA"/>
</dbReference>
<name>A0ABD0M2C7_9CAEN</name>
<organism evidence="1 2">
    <name type="scientific">Batillaria attramentaria</name>
    <dbReference type="NCBI Taxonomy" id="370345"/>
    <lineage>
        <taxon>Eukaryota</taxon>
        <taxon>Metazoa</taxon>
        <taxon>Spiralia</taxon>
        <taxon>Lophotrochozoa</taxon>
        <taxon>Mollusca</taxon>
        <taxon>Gastropoda</taxon>
        <taxon>Caenogastropoda</taxon>
        <taxon>Sorbeoconcha</taxon>
        <taxon>Cerithioidea</taxon>
        <taxon>Batillariidae</taxon>
        <taxon>Batillaria</taxon>
    </lineage>
</organism>
<proteinExistence type="predicted"/>
<dbReference type="AlphaFoldDB" id="A0ABD0M2C7"/>
<comment type="caution">
    <text evidence="1">The sequence shown here is derived from an EMBL/GenBank/DDBJ whole genome shotgun (WGS) entry which is preliminary data.</text>
</comment>
<sequence>MLTDPKSVRAKCIRWCCIHRRANCCCVSISEVCGTECESKGKISEGLRRGNLSPLWSSHRNAIYTSHSARGSVVHVDKGASTLRSLLLSPVSRHFTHHVHFGRVGYLYPRSTVVWFSIVSPTTGA</sequence>
<gene>
    <name evidence="1" type="ORF">BaRGS_00003201</name>
</gene>
<evidence type="ECO:0000313" key="1">
    <source>
        <dbReference type="EMBL" id="KAK7505456.1"/>
    </source>
</evidence>
<protein>
    <submittedName>
        <fullName evidence="1">Uncharacterized protein</fullName>
    </submittedName>
</protein>
<dbReference type="Proteomes" id="UP001519460">
    <property type="component" value="Unassembled WGS sequence"/>
</dbReference>
<accession>A0ABD0M2C7</accession>
<reference evidence="1 2" key="1">
    <citation type="journal article" date="2023" name="Sci. Data">
        <title>Genome assembly of the Korean intertidal mud-creeper Batillaria attramentaria.</title>
        <authorList>
            <person name="Patra A.K."/>
            <person name="Ho P.T."/>
            <person name="Jun S."/>
            <person name="Lee S.J."/>
            <person name="Kim Y."/>
            <person name="Won Y.J."/>
        </authorList>
    </citation>
    <scope>NUCLEOTIDE SEQUENCE [LARGE SCALE GENOMIC DNA]</scope>
    <source>
        <strain evidence="1">Wonlab-2016</strain>
    </source>
</reference>